<evidence type="ECO:0000313" key="4">
    <source>
        <dbReference type="Proteomes" id="UP000012960"/>
    </source>
</evidence>
<protein>
    <submittedName>
        <fullName evidence="3">Uncharacterized protein</fullName>
    </submittedName>
</protein>
<proteinExistence type="predicted"/>
<dbReference type="Gramene" id="Ma01_t23530.1">
    <property type="protein sequence ID" value="Ma01_p23530.1"/>
    <property type="gene ID" value="Ma01_g23530"/>
</dbReference>
<keyword evidence="4" id="KW-1185">Reference proteome</keyword>
<sequence length="311" mass="33001">MVLLEALCGGKTSSAASGRSPSVARAGTREAPVDVEAGRPRKRARVLPGEGPEAVATSAAESTVALAVEAVVAPAANAAGSLGEGEASTSGNAAVEAPRQPSIRELLHLPLGREDEPYLAWEVGALPRGATTDPLTGRWDDLTRGSRVWADGDCAARFVRGGLHPDIARDLYTLSSEVLLSKSAKSLLWGNHYVVALMDRVCDAGRVIAALSSRNAELRRQADEARAGAGPEAVAAVEQRASDLEAEVTRLRSELQSSAERLVEFQARLETSEERNTELQTHLRASVAEARSARTDSLELIRRLKESRAEA</sequence>
<dbReference type="Proteomes" id="UP000012960">
    <property type="component" value="Unplaced"/>
</dbReference>
<accession>A0A804HXK5</accession>
<reference evidence="3" key="1">
    <citation type="submission" date="2021-05" db="UniProtKB">
        <authorList>
            <consortium name="EnsemblPlants"/>
        </authorList>
    </citation>
    <scope>IDENTIFICATION</scope>
    <source>
        <strain evidence="3">subsp. malaccensis</strain>
    </source>
</reference>
<evidence type="ECO:0000313" key="3">
    <source>
        <dbReference type="EnsemblPlants" id="Ma01_p23530.1"/>
    </source>
</evidence>
<evidence type="ECO:0000256" key="1">
    <source>
        <dbReference type="SAM" id="Coils"/>
    </source>
</evidence>
<feature type="coiled-coil region" evidence="1">
    <location>
        <begin position="208"/>
        <end position="282"/>
    </location>
</feature>
<feature type="compositionally biased region" description="Polar residues" evidence="2">
    <location>
        <begin position="11"/>
        <end position="20"/>
    </location>
</feature>
<feature type="compositionally biased region" description="Basic and acidic residues" evidence="2">
    <location>
        <begin position="27"/>
        <end position="39"/>
    </location>
</feature>
<name>A0A804HXK5_MUSAM</name>
<dbReference type="InParanoid" id="A0A804HXK5"/>
<evidence type="ECO:0000256" key="2">
    <source>
        <dbReference type="SAM" id="MobiDB-lite"/>
    </source>
</evidence>
<feature type="region of interest" description="Disordered" evidence="2">
    <location>
        <begin position="10"/>
        <end position="53"/>
    </location>
</feature>
<keyword evidence="1" id="KW-0175">Coiled coil</keyword>
<organism evidence="3 4">
    <name type="scientific">Musa acuminata subsp. malaccensis</name>
    <name type="common">Wild banana</name>
    <name type="synonym">Musa malaccensis</name>
    <dbReference type="NCBI Taxonomy" id="214687"/>
    <lineage>
        <taxon>Eukaryota</taxon>
        <taxon>Viridiplantae</taxon>
        <taxon>Streptophyta</taxon>
        <taxon>Embryophyta</taxon>
        <taxon>Tracheophyta</taxon>
        <taxon>Spermatophyta</taxon>
        <taxon>Magnoliopsida</taxon>
        <taxon>Liliopsida</taxon>
        <taxon>Zingiberales</taxon>
        <taxon>Musaceae</taxon>
        <taxon>Musa</taxon>
    </lineage>
</organism>
<dbReference type="EnsemblPlants" id="Ma01_t23530.1">
    <property type="protein sequence ID" value="Ma01_p23530.1"/>
    <property type="gene ID" value="Ma01_g23530"/>
</dbReference>
<dbReference type="AlphaFoldDB" id="A0A804HXK5"/>